<name>A0A6A4NIE9_LUPAL</name>
<organism evidence="1 2">
    <name type="scientific">Lupinus albus</name>
    <name type="common">White lupine</name>
    <name type="synonym">Lupinus termis</name>
    <dbReference type="NCBI Taxonomy" id="3870"/>
    <lineage>
        <taxon>Eukaryota</taxon>
        <taxon>Viridiplantae</taxon>
        <taxon>Streptophyta</taxon>
        <taxon>Embryophyta</taxon>
        <taxon>Tracheophyta</taxon>
        <taxon>Spermatophyta</taxon>
        <taxon>Magnoliopsida</taxon>
        <taxon>eudicotyledons</taxon>
        <taxon>Gunneridae</taxon>
        <taxon>Pentapetalae</taxon>
        <taxon>rosids</taxon>
        <taxon>fabids</taxon>
        <taxon>Fabales</taxon>
        <taxon>Fabaceae</taxon>
        <taxon>Papilionoideae</taxon>
        <taxon>50 kb inversion clade</taxon>
        <taxon>genistoids sensu lato</taxon>
        <taxon>core genistoids</taxon>
        <taxon>Genisteae</taxon>
        <taxon>Lupinus</taxon>
    </lineage>
</organism>
<proteinExistence type="predicted"/>
<dbReference type="Proteomes" id="UP000447434">
    <property type="component" value="Chromosome 19"/>
</dbReference>
<sequence length="63" mass="7306">MNNMYFKACLLGRSLLCFVTRCTSFFSFFLSILLSLSTTRLVFAKPYLISICCCFVRNIDMIK</sequence>
<gene>
    <name evidence="1" type="ORF">Lalb_Chr19g0139911</name>
</gene>
<reference evidence="2" key="1">
    <citation type="journal article" date="2020" name="Nat. Commun.">
        <title>Genome sequence of the cluster root forming white lupin.</title>
        <authorList>
            <person name="Hufnagel B."/>
            <person name="Marques A."/>
            <person name="Soriano A."/>
            <person name="Marques L."/>
            <person name="Divol F."/>
            <person name="Doumas P."/>
            <person name="Sallet E."/>
            <person name="Mancinotti D."/>
            <person name="Carrere S."/>
            <person name="Marande W."/>
            <person name="Arribat S."/>
            <person name="Keller J."/>
            <person name="Huneau C."/>
            <person name="Blein T."/>
            <person name="Aime D."/>
            <person name="Laguerre M."/>
            <person name="Taylor J."/>
            <person name="Schubert V."/>
            <person name="Nelson M."/>
            <person name="Geu-Flores F."/>
            <person name="Crespi M."/>
            <person name="Gallardo-Guerrero K."/>
            <person name="Delaux P.-M."/>
            <person name="Salse J."/>
            <person name="Berges H."/>
            <person name="Guyot R."/>
            <person name="Gouzy J."/>
            <person name="Peret B."/>
        </authorList>
    </citation>
    <scope>NUCLEOTIDE SEQUENCE [LARGE SCALE GENOMIC DNA]</scope>
    <source>
        <strain evidence="2">cv. Amiga</strain>
    </source>
</reference>
<accession>A0A6A4NIE9</accession>
<dbReference type="AlphaFoldDB" id="A0A6A4NIE9"/>
<dbReference type="EMBL" id="WOCE01000019">
    <property type="protein sequence ID" value="KAE9593456.1"/>
    <property type="molecule type" value="Genomic_DNA"/>
</dbReference>
<comment type="caution">
    <text evidence="1">The sequence shown here is derived from an EMBL/GenBank/DDBJ whole genome shotgun (WGS) entry which is preliminary data.</text>
</comment>
<protein>
    <submittedName>
        <fullName evidence="1">Uncharacterized protein</fullName>
    </submittedName>
</protein>
<evidence type="ECO:0000313" key="2">
    <source>
        <dbReference type="Proteomes" id="UP000447434"/>
    </source>
</evidence>
<keyword evidence="2" id="KW-1185">Reference proteome</keyword>
<evidence type="ECO:0000313" key="1">
    <source>
        <dbReference type="EMBL" id="KAE9593456.1"/>
    </source>
</evidence>